<organism evidence="1">
    <name type="scientific">Zea mays</name>
    <name type="common">Maize</name>
    <dbReference type="NCBI Taxonomy" id="4577"/>
    <lineage>
        <taxon>Eukaryota</taxon>
        <taxon>Viridiplantae</taxon>
        <taxon>Streptophyta</taxon>
        <taxon>Embryophyta</taxon>
        <taxon>Tracheophyta</taxon>
        <taxon>Spermatophyta</taxon>
        <taxon>Magnoliopsida</taxon>
        <taxon>Liliopsida</taxon>
        <taxon>Poales</taxon>
        <taxon>Poaceae</taxon>
        <taxon>PACMAD clade</taxon>
        <taxon>Panicoideae</taxon>
        <taxon>Andropogonodae</taxon>
        <taxon>Andropogoneae</taxon>
        <taxon>Tripsacinae</taxon>
        <taxon>Zea</taxon>
    </lineage>
</organism>
<protein>
    <submittedName>
        <fullName evidence="1">Uncharacterized protein</fullName>
    </submittedName>
</protein>
<dbReference type="Proteomes" id="UP000251960">
    <property type="component" value="Chromosome 10"/>
</dbReference>
<evidence type="ECO:0000313" key="1">
    <source>
        <dbReference type="EMBL" id="PWZ44300.1"/>
    </source>
</evidence>
<reference evidence="1" key="1">
    <citation type="journal article" date="2018" name="Nat. Genet.">
        <title>Extensive intraspecific gene order and gene structural variations between Mo17 and other maize genomes.</title>
        <authorList>
            <person name="Sun S."/>
            <person name="Zhou Y."/>
            <person name="Chen J."/>
            <person name="Shi J."/>
            <person name="Zhao H."/>
            <person name="Zhao H."/>
            <person name="Song W."/>
            <person name="Zhang M."/>
            <person name="Cui Y."/>
            <person name="Dong X."/>
            <person name="Liu H."/>
            <person name="Ma X."/>
            <person name="Jiao Y."/>
            <person name="Wang B."/>
            <person name="Wei X."/>
            <person name="Stein J.C."/>
            <person name="Glaubitz J.C."/>
            <person name="Lu F."/>
            <person name="Yu G."/>
            <person name="Liang C."/>
            <person name="Fengler K."/>
            <person name="Li B."/>
            <person name="Rafalski A."/>
            <person name="Schnable P.S."/>
            <person name="Ware D.H."/>
            <person name="Buckler E.S."/>
            <person name="Lai J."/>
        </authorList>
    </citation>
    <scope>NUCLEOTIDE SEQUENCE [LARGE SCALE GENOMIC DNA]</scope>
    <source>
        <tissue evidence="1">Seedling</tissue>
    </source>
</reference>
<sequence>MTVAALQAMDALSRSGTMLRDSADGRDAAGRRLLIGAFDSSAKGVVIERSSEGWDADLLYDKERGMVQGGPVRRPALRRGCVDGLVPSVGRHVRVMVVILDAENLVCRLDRNASTSTHVAFKIWSLLCSFLLQVAITYDPSNMYQLSKLRYGHVEAQLGAAEEDRLARWLHSLCAFARLADQRLHVYRPGTRRHQEERNLNCNCCAVACSTDKHSNKAMVHVSFYRNKISSDGGTQSSWAMDDDLHEMSIAEDTDDSSIDLGAELCQQITVSQLVAAAISQDFARAEVELEMEPVIAAKNFEIARLSDRVQYYEAANREMSQRNQEAIEISRLARRVLWSLIAITRLTCLLQEVKGASIL</sequence>
<dbReference type="EMBL" id="NCVQ01000002">
    <property type="protein sequence ID" value="PWZ44300.1"/>
    <property type="molecule type" value="Genomic_DNA"/>
</dbReference>
<dbReference type="AlphaFoldDB" id="A0A3L6G7B3"/>
<dbReference type="PANTHER" id="PTHR35490:SF2">
    <property type="entry name" value="BACTERIOPHAGE N4 ADSORPTION B PROTEIN"/>
    <property type="match status" value="1"/>
</dbReference>
<name>A0A3L6G7B3_MAIZE</name>
<dbReference type="PANTHER" id="PTHR35490">
    <property type="entry name" value="BACTERIOPHAGE N4 ADSORPTION B PROTEIN"/>
    <property type="match status" value="1"/>
</dbReference>
<proteinExistence type="predicted"/>
<comment type="caution">
    <text evidence="1">The sequence shown here is derived from an EMBL/GenBank/DDBJ whole genome shotgun (WGS) entry which is preliminary data.</text>
</comment>
<accession>A0A3L6G7B3</accession>
<gene>
    <name evidence="1" type="ORF">Zm00014a_032545</name>
</gene>